<evidence type="ECO:0000259" key="5">
    <source>
        <dbReference type="Pfam" id="PF17678"/>
    </source>
</evidence>
<comment type="cofactor">
    <cofactor evidence="1">
        <name>Ca(2+)</name>
        <dbReference type="ChEBI" id="CHEBI:29108"/>
    </cofactor>
</comment>
<accession>A0ABR7UQ85</accession>
<dbReference type="InterPro" id="IPR041371">
    <property type="entry name" value="GH92_N"/>
</dbReference>
<evidence type="ECO:0008006" key="8">
    <source>
        <dbReference type="Google" id="ProtNLM"/>
    </source>
</evidence>
<organism evidence="6 7">
    <name type="scientific">Flavobacterium pokkalii</name>
    <dbReference type="NCBI Taxonomy" id="1940408"/>
    <lineage>
        <taxon>Bacteria</taxon>
        <taxon>Pseudomonadati</taxon>
        <taxon>Bacteroidota</taxon>
        <taxon>Flavobacteriia</taxon>
        <taxon>Flavobacteriales</taxon>
        <taxon>Flavobacteriaceae</taxon>
        <taxon>Flavobacterium</taxon>
    </lineage>
</organism>
<dbReference type="EMBL" id="NASZ01000002">
    <property type="protein sequence ID" value="MBD0724114.1"/>
    <property type="molecule type" value="Genomic_DNA"/>
</dbReference>
<dbReference type="InterPro" id="IPR008928">
    <property type="entry name" value="6-hairpin_glycosidase_sf"/>
</dbReference>
<comment type="subunit">
    <text evidence="2">Monomer.</text>
</comment>
<dbReference type="Pfam" id="PF17678">
    <property type="entry name" value="Glyco_hydro_92N"/>
    <property type="match status" value="1"/>
</dbReference>
<proteinExistence type="predicted"/>
<dbReference type="InterPro" id="IPR005887">
    <property type="entry name" value="GH92_a_mannosidase_put"/>
</dbReference>
<dbReference type="Gene3D" id="2.70.98.10">
    <property type="match status" value="1"/>
</dbReference>
<reference evidence="6 7" key="1">
    <citation type="journal article" date="2020" name="Microbiol. Res.">
        <title>Flavobacterium pokkalii sp. nov., a novel plant growth promoting native rhizobacteria isolated from pokkali rice grown in coastal saline affected agricultural regions of southern India, Kerala.</title>
        <authorList>
            <person name="Menon R.R."/>
            <person name="Kumari S."/>
            <person name="Viver T."/>
            <person name="Rameshkumar N."/>
        </authorList>
    </citation>
    <scope>NUCLEOTIDE SEQUENCE [LARGE SCALE GENOMIC DNA]</scope>
    <source>
        <strain evidence="6 7">L1I52</strain>
    </source>
</reference>
<dbReference type="PANTHER" id="PTHR12143:SF43">
    <property type="entry name" value="PUTATIVE-RELATED"/>
    <property type="match status" value="1"/>
</dbReference>
<dbReference type="Gene3D" id="3.30.2080.10">
    <property type="entry name" value="GH92 mannosidase domain"/>
    <property type="match status" value="1"/>
</dbReference>
<dbReference type="Gene3D" id="1.20.1050.60">
    <property type="entry name" value="alpha-1,2-mannosidase"/>
    <property type="match status" value="1"/>
</dbReference>
<protein>
    <recommendedName>
        <fullName evidence="8">Alpha-1,2-mannosidase</fullName>
    </recommendedName>
</protein>
<dbReference type="Pfam" id="PF07971">
    <property type="entry name" value="Glyco_hydro_92"/>
    <property type="match status" value="1"/>
</dbReference>
<name>A0ABR7UQ85_9FLAO</name>
<comment type="caution">
    <text evidence="6">The sequence shown here is derived from an EMBL/GenBank/DDBJ whole genome shotgun (WGS) entry which is preliminary data.</text>
</comment>
<dbReference type="Proteomes" id="UP000661715">
    <property type="component" value="Unassembled WGS sequence"/>
</dbReference>
<dbReference type="SUPFAM" id="SSF48208">
    <property type="entry name" value="Six-hairpin glycosidases"/>
    <property type="match status" value="1"/>
</dbReference>
<gene>
    <name evidence="6" type="ORF">B6A10_02875</name>
</gene>
<keyword evidence="3" id="KW-0106">Calcium</keyword>
<feature type="domain" description="Glycosyl hydrolase family 92" evidence="4">
    <location>
        <begin position="289"/>
        <end position="751"/>
    </location>
</feature>
<feature type="domain" description="Glycosyl hydrolase family 92 N-terminal" evidence="5">
    <location>
        <begin position="35"/>
        <end position="283"/>
    </location>
</feature>
<dbReference type="InterPro" id="IPR014718">
    <property type="entry name" value="GH-type_carb-bd"/>
</dbReference>
<evidence type="ECO:0000256" key="2">
    <source>
        <dbReference type="ARBA" id="ARBA00011245"/>
    </source>
</evidence>
<dbReference type="NCBIfam" id="TIGR01180">
    <property type="entry name" value="aman2_put"/>
    <property type="match status" value="1"/>
</dbReference>
<dbReference type="InterPro" id="IPR012939">
    <property type="entry name" value="Glyco_hydro_92"/>
</dbReference>
<dbReference type="InterPro" id="IPR050883">
    <property type="entry name" value="PNGase"/>
</dbReference>
<dbReference type="RefSeq" id="WP_188219636.1">
    <property type="nucleotide sequence ID" value="NZ_NASZ01000002.1"/>
</dbReference>
<evidence type="ECO:0000313" key="7">
    <source>
        <dbReference type="Proteomes" id="UP000661715"/>
    </source>
</evidence>
<keyword evidence="7" id="KW-1185">Reference proteome</keyword>
<dbReference type="Gene3D" id="1.20.1610.10">
    <property type="entry name" value="alpha-1,2-mannosidases domains"/>
    <property type="match status" value="1"/>
</dbReference>
<evidence type="ECO:0000256" key="3">
    <source>
        <dbReference type="ARBA" id="ARBA00022837"/>
    </source>
</evidence>
<dbReference type="PANTHER" id="PTHR12143">
    <property type="entry name" value="PEPTIDE N-GLYCANASE PNGASE -RELATED"/>
    <property type="match status" value="1"/>
</dbReference>
<evidence type="ECO:0000256" key="1">
    <source>
        <dbReference type="ARBA" id="ARBA00001913"/>
    </source>
</evidence>
<evidence type="ECO:0000259" key="4">
    <source>
        <dbReference type="Pfam" id="PF07971"/>
    </source>
</evidence>
<evidence type="ECO:0000313" key="6">
    <source>
        <dbReference type="EMBL" id="MBD0724114.1"/>
    </source>
</evidence>
<sequence length="772" mass="86747">MDLFRLFIYRLLIVSFVVFNFSCSIKPKKSDYAVLVNPLIGTAPSTTVSALQHGEDEKENNAQVVPYVTVPFGMTNWTPQTKATETKCIAPYYYTDTKISGFRGSHWLSGSCVQDYGSMTIMPISGKLKCQADDRASHFSHDTEKASPYNYHVTLADYAIDVNMTATKRCGLFQFTFENSGEAHIIVNPNSDEGEGFVQINADKNEITGYNPVHKIYQGWGEKAGFSGYFVVQLSKKSSKYGVYQNEKILAGNTQISNQENIGAYISFMVEKGETIEAKIGTSFTSIEQARKNLQAETKGVDFAQAKDNLKETWENLLSKVKVEGTNEDEKVKFYTAMYHSYLQPRTFNDVDGTYVSFNGGTQLMNSGNQDYFTDFSMWDIYRSSLPLFNLLTPETNGQMMKSLFAMAEQGGWMPIFPCWNSYTSAMIGDHAIAAIADAYLKNNIEISDKEYQYLLQNAFHSPENHTDYVNGKGRRAIESYLKYGYVPLEDEVLESFHKGEQVSRTLEYAFDDFALSQIAAKRGDTLHANLLKKRALNYKNVFSGTDSCVRGRFANGTFTKDFDKFVRKPYITEGTPYQYTWYVPQDIKGLMNLMGGENGFNANLDRFHAAGQYWHGNEPGHQIPFLYNYSGQPWKTQELVTKIMETEYSNAVGGLSGNDDAGQMSAWYVFAALGFYPVAPSVPQYVISGPHFDKITLSLGNGKKLIINAKGASSGKNYIQKITFNGVEYNKTFLDHFALMEGGVLDFEMSNKPNKSWGITPESKPFSLSNQ</sequence>